<evidence type="ECO:0000256" key="6">
    <source>
        <dbReference type="ARBA" id="ARBA00023043"/>
    </source>
</evidence>
<protein>
    <recommendedName>
        <fullName evidence="9">Arf-GAP with coiled-coil, ANK repeat and PH domain-containing protein</fullName>
        <shortName evidence="9">Cnt-b</shortName>
    </recommendedName>
    <alternativeName>
        <fullName evidence="9">Centaurin-beta</fullName>
    </alternativeName>
</protein>
<gene>
    <name evidence="12" type="primary">Acap3</name>
    <name evidence="12" type="ORF">CORCON_R00246</name>
</gene>
<dbReference type="Proteomes" id="UP000526942">
    <property type="component" value="Unassembled WGS sequence"/>
</dbReference>
<evidence type="ECO:0000256" key="1">
    <source>
        <dbReference type="ARBA" id="ARBA00022468"/>
    </source>
</evidence>
<dbReference type="PROSITE" id="PS50115">
    <property type="entry name" value="ARFGAP"/>
    <property type="match status" value="1"/>
</dbReference>
<evidence type="ECO:0000256" key="4">
    <source>
        <dbReference type="ARBA" id="ARBA00022771"/>
    </source>
</evidence>
<dbReference type="SUPFAM" id="SSF50729">
    <property type="entry name" value="PH domain-like"/>
    <property type="match status" value="1"/>
</dbReference>
<keyword evidence="9" id="KW-0967">Endosome</keyword>
<dbReference type="CDD" id="cd08850">
    <property type="entry name" value="ArfGap_ACAP3"/>
    <property type="match status" value="1"/>
</dbReference>
<dbReference type="InterPro" id="IPR011993">
    <property type="entry name" value="PH-like_dom_sf"/>
</dbReference>
<dbReference type="PROSITE" id="PS50003">
    <property type="entry name" value="PH_DOMAIN"/>
    <property type="match status" value="1"/>
</dbReference>
<evidence type="ECO:0000256" key="5">
    <source>
        <dbReference type="ARBA" id="ARBA00022833"/>
    </source>
</evidence>
<dbReference type="Gene3D" id="1.25.40.20">
    <property type="entry name" value="Ankyrin repeat-containing domain"/>
    <property type="match status" value="1"/>
</dbReference>
<dbReference type="Pfam" id="PF12796">
    <property type="entry name" value="Ank_2"/>
    <property type="match status" value="1"/>
</dbReference>
<feature type="domain" description="PH" evidence="10">
    <location>
        <begin position="245"/>
        <end position="340"/>
    </location>
</feature>
<feature type="repeat" description="ANK" evidence="7">
    <location>
        <begin position="711"/>
        <end position="743"/>
    </location>
</feature>
<dbReference type="SUPFAM" id="SSF57863">
    <property type="entry name" value="ArfGap/RecO-like zinc finger"/>
    <property type="match status" value="1"/>
</dbReference>
<comment type="caution">
    <text evidence="12">The sequence shown here is derived from an EMBL/GenBank/DDBJ whole genome shotgun (WGS) entry which is preliminary data.</text>
</comment>
<dbReference type="SMART" id="SM00233">
    <property type="entry name" value="PH"/>
    <property type="match status" value="1"/>
</dbReference>
<dbReference type="PROSITE" id="PS50297">
    <property type="entry name" value="ANK_REP_REGION"/>
    <property type="match status" value="2"/>
</dbReference>
<dbReference type="PANTHER" id="PTHR23180">
    <property type="entry name" value="CENTAURIN/ARF"/>
    <property type="match status" value="1"/>
</dbReference>
<dbReference type="Gene3D" id="1.20.1270.60">
    <property type="entry name" value="Arfaptin homology (AH) domain/BAR domain"/>
    <property type="match status" value="1"/>
</dbReference>
<evidence type="ECO:0000259" key="11">
    <source>
        <dbReference type="PROSITE" id="PS50115"/>
    </source>
</evidence>
<dbReference type="InterPro" id="IPR002110">
    <property type="entry name" value="Ankyrin_rpt"/>
</dbReference>
<evidence type="ECO:0000259" key="10">
    <source>
        <dbReference type="PROSITE" id="PS50003"/>
    </source>
</evidence>
<dbReference type="SMART" id="SM00248">
    <property type="entry name" value="ANK"/>
    <property type="match status" value="3"/>
</dbReference>
<organism evidence="12 13">
    <name type="scientific">Corythaixoides concolor</name>
    <name type="common">Grey go-away-bird</name>
    <dbReference type="NCBI Taxonomy" id="103956"/>
    <lineage>
        <taxon>Eukaryota</taxon>
        <taxon>Metazoa</taxon>
        <taxon>Chordata</taxon>
        <taxon>Craniata</taxon>
        <taxon>Vertebrata</taxon>
        <taxon>Euteleostomi</taxon>
        <taxon>Archelosauria</taxon>
        <taxon>Archosauria</taxon>
        <taxon>Dinosauria</taxon>
        <taxon>Saurischia</taxon>
        <taxon>Theropoda</taxon>
        <taxon>Coelurosauria</taxon>
        <taxon>Aves</taxon>
        <taxon>Neognathae</taxon>
        <taxon>Neoaves</taxon>
        <taxon>Otidimorphae</taxon>
        <taxon>Musophagiformes</taxon>
        <taxon>Musophagidae</taxon>
        <taxon>Corythaixoides</taxon>
    </lineage>
</organism>
<evidence type="ECO:0000256" key="7">
    <source>
        <dbReference type="PROSITE-ProRule" id="PRU00023"/>
    </source>
</evidence>
<evidence type="ECO:0000256" key="9">
    <source>
        <dbReference type="RuleBase" id="RU369028"/>
    </source>
</evidence>
<evidence type="ECO:0000313" key="12">
    <source>
        <dbReference type="EMBL" id="NXJ90543.1"/>
    </source>
</evidence>
<feature type="repeat" description="ANK" evidence="7">
    <location>
        <begin position="678"/>
        <end position="710"/>
    </location>
</feature>
<dbReference type="SMART" id="SM00105">
    <property type="entry name" value="ArfGap"/>
    <property type="match status" value="1"/>
</dbReference>
<keyword evidence="13" id="KW-1185">Reference proteome</keyword>
<dbReference type="PROSITE" id="PS50088">
    <property type="entry name" value="ANK_REPEAT"/>
    <property type="match status" value="2"/>
</dbReference>
<accession>A0A7L0F5H3</accession>
<evidence type="ECO:0000313" key="13">
    <source>
        <dbReference type="Proteomes" id="UP000526942"/>
    </source>
</evidence>
<dbReference type="FunFam" id="1.25.40.20:FF:000020">
    <property type="entry name" value="Arf-GAP with coiled-coil, ANK repeat and PH domain-containing protein 2"/>
    <property type="match status" value="1"/>
</dbReference>
<name>A0A7L0F5H3_CORCN</name>
<dbReference type="Pfam" id="PF16746">
    <property type="entry name" value="BAR_3"/>
    <property type="match status" value="1"/>
</dbReference>
<dbReference type="PANTHER" id="PTHR23180:SF407">
    <property type="entry name" value="ARF-GAP WITH COILED-COIL, ANK REPEAT AND PH DOMAIN-CONTAINING PROTEIN 3"/>
    <property type="match status" value="1"/>
</dbReference>
<dbReference type="Gene3D" id="1.10.220.150">
    <property type="entry name" value="Arf GTPase activating protein"/>
    <property type="match status" value="1"/>
</dbReference>
<dbReference type="Pfam" id="PF00169">
    <property type="entry name" value="PH"/>
    <property type="match status" value="1"/>
</dbReference>
<feature type="non-terminal residue" evidence="12">
    <location>
        <position position="811"/>
    </location>
</feature>
<dbReference type="InterPro" id="IPR027267">
    <property type="entry name" value="AH/BAR_dom_sf"/>
</dbReference>
<keyword evidence="4 8" id="KW-0863">Zinc-finger</keyword>
<keyword evidence="2 9" id="KW-0479">Metal-binding</keyword>
<dbReference type="FunFam" id="1.10.220.150:FF:000007">
    <property type="entry name" value="Arf-GAP with coiled-coil, ANK repeat and PH domain-containing protein 2"/>
    <property type="match status" value="1"/>
</dbReference>
<dbReference type="InterPro" id="IPR038508">
    <property type="entry name" value="ArfGAP_dom_sf"/>
</dbReference>
<dbReference type="GO" id="GO:0005096">
    <property type="term" value="F:GTPase activator activity"/>
    <property type="evidence" value="ECO:0007669"/>
    <property type="project" value="UniProtKB-KW"/>
</dbReference>
<feature type="domain" description="Arf-GAP" evidence="11">
    <location>
        <begin position="380"/>
        <end position="502"/>
    </location>
</feature>
<dbReference type="FunFam" id="1.20.1270.60:FF:000025">
    <property type="entry name" value="arf-GAP with coiled-coil, ANK repeat and PH domain-containing protein 2"/>
    <property type="match status" value="1"/>
</dbReference>
<dbReference type="InterPro" id="IPR001164">
    <property type="entry name" value="ArfGAP_dom"/>
</dbReference>
<comment type="domain">
    <text evidence="9">The BAR domain mediates homodimerization, it can neither bind membrane nor impart curvature, but instead requires the neighboring PH domain to achieve these functions.</text>
</comment>
<dbReference type="InterPro" id="IPR036770">
    <property type="entry name" value="Ankyrin_rpt-contain_sf"/>
</dbReference>
<dbReference type="InterPro" id="IPR001849">
    <property type="entry name" value="PH_domain"/>
</dbReference>
<keyword evidence="1 9" id="KW-0343">GTPase activation</keyword>
<keyword evidence="3 9" id="KW-0677">Repeat</keyword>
<dbReference type="AlphaFoldDB" id="A0A7L0F5H3"/>
<dbReference type="SUPFAM" id="SSF103657">
    <property type="entry name" value="BAR/IMD domain-like"/>
    <property type="match status" value="1"/>
</dbReference>
<dbReference type="CDD" id="cd13250">
    <property type="entry name" value="PH_ACAP"/>
    <property type="match status" value="1"/>
</dbReference>
<dbReference type="EMBL" id="VXAM01000102">
    <property type="protein sequence ID" value="NXJ90543.1"/>
    <property type="molecule type" value="Genomic_DNA"/>
</dbReference>
<dbReference type="Gene3D" id="2.30.29.30">
    <property type="entry name" value="Pleckstrin-homology domain (PH domain)/Phosphotyrosine-binding domain (PTB)"/>
    <property type="match status" value="1"/>
</dbReference>
<evidence type="ECO:0000256" key="2">
    <source>
        <dbReference type="ARBA" id="ARBA00022723"/>
    </source>
</evidence>
<sequence>QLVKLCSGMIEAGKAYITTNKHFVSGVRDLSQQCKKDEMISECLDKFGDSLQEMINYHMILFDQAQRSVRQQLHNFVKDDVRKFKETKKQFDKVREDMEISLVKNAQAPRHKPHEVEEATGTLTITRKCFRHLALDYVLQINVLQAKKKFEILDAMLSFMHAQYTFFQQGYSLLHELDPYMKKLATELDQLVIDSAVEKREMEHKHALIQQRVKCSRVRVSVSFYLQDFSYDDSKVEFNVDAPNGVVMEGYLFKRASNAFKTWNRRWFSIQNSQLVYQKKLKDVLTVVVEDLRLCTVKPCEDIERRFCFEVVSPTKSCMLQADSEKLRQAWIQAVQASIASAYRESPDSYYIERLDRTASPSTSSIDSATDSRERSVKGETILQRVQSIPGNDQCCDCGQPDPRWASINLGILLCIECSGIHRSLGVHCSKVRSLTLDSWEPELLKLMCELGNSTMNQIYEAQCEELGLKKPTAGSSRQDKEAWIKVKYVEKKFLKKLPNGDTLTENERKPRRWCVKKCQRHNSTTKAPTARRKYRHEAGNASPAMFSSAATLERKFRRDSLFCPDELDSLFSYFDTGAGSGPRSLSSDSGLGGSTDGSTDILVFGSVVDSVTEEECEVSEESSGEAEIEQEASDLEDLRELHPGLLIYKAAQARNLPLMAEALAHGAEINWVNDEDENKTPLIQAVMGGSLIACEFLLQNGADVNQRDIRGRAPLHHATYLGHTGQVCLFLKRGANQHAVDGDGQDPLSIAVQAANADIVTLLRLARMNEEMREAEGPFGQPGQYPSNSPTELQYRKCIQEFISLNIDEC</sequence>
<dbReference type="InterPro" id="IPR045258">
    <property type="entry name" value="ACAP1/2/3-like"/>
</dbReference>
<dbReference type="GO" id="GO:0010008">
    <property type="term" value="C:endosome membrane"/>
    <property type="evidence" value="ECO:0007669"/>
    <property type="project" value="UniProtKB-SubCell"/>
</dbReference>
<keyword evidence="6 7" id="KW-0040">ANK repeat</keyword>
<feature type="non-terminal residue" evidence="12">
    <location>
        <position position="1"/>
    </location>
</feature>
<comment type="subcellular location">
    <subcellularLocation>
        <location evidence="9">Endosome membrane</location>
        <topology evidence="9">Peripheral membrane protein</topology>
    </subcellularLocation>
</comment>
<dbReference type="PRINTS" id="PR00405">
    <property type="entry name" value="REVINTRACTNG"/>
</dbReference>
<comment type="domain">
    <text evidence="9">PH domain binds phospholipids including phosphatidic acid, phosphatidylinositol 3-phosphate, phosphatidylinositol 3,5-bisphosphate (PIP2) and phosphatidylinositol 3,4,5-trisphosphate (PIP3). May mediate protein binding to PIP2 or PIP3 containing membranes.</text>
</comment>
<dbReference type="FunFam" id="2.30.29.30:FF:000026">
    <property type="entry name" value="Arf-GAP with coiled-coil, ANK repeat and PH domain-containing protein 2"/>
    <property type="match status" value="1"/>
</dbReference>
<dbReference type="OrthoDB" id="10070851at2759"/>
<dbReference type="InterPro" id="IPR004148">
    <property type="entry name" value="BAR_dom"/>
</dbReference>
<dbReference type="InterPro" id="IPR037278">
    <property type="entry name" value="ARFGAP/RecO"/>
</dbReference>
<proteinExistence type="predicted"/>
<comment type="function">
    <text evidence="9">GTPase-activating protein for the ADP ribosylation factor family.</text>
</comment>
<dbReference type="GO" id="GO:0008270">
    <property type="term" value="F:zinc ion binding"/>
    <property type="evidence" value="ECO:0007669"/>
    <property type="project" value="UniProtKB-KW"/>
</dbReference>
<keyword evidence="5 9" id="KW-0862">Zinc</keyword>
<reference evidence="12 13" key="1">
    <citation type="submission" date="2019-09" db="EMBL/GenBank/DDBJ databases">
        <title>Bird 10,000 Genomes (B10K) Project - Family phase.</title>
        <authorList>
            <person name="Zhang G."/>
        </authorList>
    </citation>
    <scope>NUCLEOTIDE SEQUENCE [LARGE SCALE GENOMIC DNA]</scope>
    <source>
        <strain evidence="12">B10K-DU-011-20</strain>
        <tissue evidence="12">Muscle</tissue>
    </source>
</reference>
<dbReference type="Pfam" id="PF01412">
    <property type="entry name" value="ArfGap"/>
    <property type="match status" value="1"/>
</dbReference>
<comment type="activity regulation">
    <text evidence="9">GAP activity stimulated by phosphatidylinositol 4,5-bisphosphate (PIP2) and phosphatidic acid.</text>
</comment>
<evidence type="ECO:0000256" key="3">
    <source>
        <dbReference type="ARBA" id="ARBA00022737"/>
    </source>
</evidence>
<evidence type="ECO:0000256" key="8">
    <source>
        <dbReference type="PROSITE-ProRule" id="PRU00288"/>
    </source>
</evidence>
<dbReference type="SUPFAM" id="SSF48403">
    <property type="entry name" value="Ankyrin repeat"/>
    <property type="match status" value="1"/>
</dbReference>